<dbReference type="GO" id="GO:0030660">
    <property type="term" value="C:Golgi-associated vesicle membrane"/>
    <property type="evidence" value="ECO:0007669"/>
    <property type="project" value="TreeGrafter"/>
</dbReference>
<dbReference type="SUPFAM" id="SSF52025">
    <property type="entry name" value="PA domain"/>
    <property type="match status" value="1"/>
</dbReference>
<dbReference type="GO" id="GO:0005765">
    <property type="term" value="C:lysosomal membrane"/>
    <property type="evidence" value="ECO:0007669"/>
    <property type="project" value="TreeGrafter"/>
</dbReference>
<organism evidence="4 5">
    <name type="scientific">Actinidia rufa</name>
    <dbReference type="NCBI Taxonomy" id="165716"/>
    <lineage>
        <taxon>Eukaryota</taxon>
        <taxon>Viridiplantae</taxon>
        <taxon>Streptophyta</taxon>
        <taxon>Embryophyta</taxon>
        <taxon>Tracheophyta</taxon>
        <taxon>Spermatophyta</taxon>
        <taxon>Magnoliopsida</taxon>
        <taxon>eudicotyledons</taxon>
        <taxon>Gunneridae</taxon>
        <taxon>Pentapetalae</taxon>
        <taxon>asterids</taxon>
        <taxon>Ericales</taxon>
        <taxon>Actinidiaceae</taxon>
        <taxon>Actinidia</taxon>
    </lineage>
</organism>
<dbReference type="OrthoDB" id="780650at2759"/>
<dbReference type="GO" id="GO:0098554">
    <property type="term" value="C:cytoplasmic side of endoplasmic reticulum membrane"/>
    <property type="evidence" value="ECO:0007669"/>
    <property type="project" value="TreeGrafter"/>
</dbReference>
<keyword evidence="1" id="KW-0645">Protease</keyword>
<dbReference type="EMBL" id="BJWL01000001">
    <property type="protein sequence ID" value="GFY81504.1"/>
    <property type="molecule type" value="Genomic_DNA"/>
</dbReference>
<accession>A0A7J0E4T9</accession>
<name>A0A7J0E4T9_9ERIC</name>
<dbReference type="InterPro" id="IPR046450">
    <property type="entry name" value="PA_dom_sf"/>
</dbReference>
<keyword evidence="1" id="KW-0378">Hydrolase</keyword>
<dbReference type="PANTHER" id="PTHR12174:SF90">
    <property type="entry name" value="SIGNAL PEPTIDE PEPTIDASE-LIKE 3"/>
    <property type="match status" value="1"/>
</dbReference>
<proteinExistence type="predicted"/>
<dbReference type="AlphaFoldDB" id="A0A7J0E4T9"/>
<sequence>MVSGVDLKKSSSVVVILHIIGYKFVSRYGLFGWVNAFTNLGLLYRLSGSIALSTRGDCDFMTKAEVGQSGGAAVLLVINDSEDLLEMSCGEKNVANITIPVVMITKSGGEAINKSMTSGKKGELQRRCFNKAGGNERGLITVIGNGKTDEKKECGMLYIVDYVGF</sequence>
<reference evidence="4 5" key="1">
    <citation type="submission" date="2019-07" db="EMBL/GenBank/DDBJ databases">
        <title>De Novo Assembly of kiwifruit Actinidia rufa.</title>
        <authorList>
            <person name="Sugita-Konishi S."/>
            <person name="Sato K."/>
            <person name="Mori E."/>
            <person name="Abe Y."/>
            <person name="Kisaki G."/>
            <person name="Hamano K."/>
            <person name="Suezawa K."/>
            <person name="Otani M."/>
            <person name="Fukuda T."/>
            <person name="Manabe T."/>
            <person name="Gomi K."/>
            <person name="Tabuchi M."/>
            <person name="Akimitsu K."/>
            <person name="Kataoka I."/>
        </authorList>
    </citation>
    <scope>NUCLEOTIDE SEQUENCE [LARGE SCALE GENOMIC DNA]</scope>
    <source>
        <strain evidence="5">cv. Fuchu</strain>
    </source>
</reference>
<evidence type="ECO:0000259" key="3">
    <source>
        <dbReference type="Pfam" id="PF02225"/>
    </source>
</evidence>
<keyword evidence="2" id="KW-0325">Glycoprotein</keyword>
<comment type="caution">
    <text evidence="4">The sequence shown here is derived from an EMBL/GenBank/DDBJ whole genome shotgun (WGS) entry which is preliminary data.</text>
</comment>
<dbReference type="Pfam" id="PF02225">
    <property type="entry name" value="PA"/>
    <property type="match status" value="1"/>
</dbReference>
<evidence type="ECO:0000256" key="2">
    <source>
        <dbReference type="ARBA" id="ARBA00023180"/>
    </source>
</evidence>
<dbReference type="Gene3D" id="3.50.30.30">
    <property type="match status" value="1"/>
</dbReference>
<evidence type="ECO:0000313" key="5">
    <source>
        <dbReference type="Proteomes" id="UP000585474"/>
    </source>
</evidence>
<keyword evidence="5" id="KW-1185">Reference proteome</keyword>
<dbReference type="GO" id="GO:0098553">
    <property type="term" value="C:lumenal side of endoplasmic reticulum membrane"/>
    <property type="evidence" value="ECO:0007669"/>
    <property type="project" value="TreeGrafter"/>
</dbReference>
<dbReference type="GO" id="GO:0042500">
    <property type="term" value="F:aspartic endopeptidase activity, intramembrane cleaving"/>
    <property type="evidence" value="ECO:0007669"/>
    <property type="project" value="InterPro"/>
</dbReference>
<gene>
    <name evidence="4" type="ORF">Acr_01g0013130</name>
</gene>
<evidence type="ECO:0000256" key="1">
    <source>
        <dbReference type="ARBA" id="ARBA00022670"/>
    </source>
</evidence>
<evidence type="ECO:0000313" key="4">
    <source>
        <dbReference type="EMBL" id="GFY81504.1"/>
    </source>
</evidence>
<protein>
    <recommendedName>
        <fullName evidence="3">PA domain-containing protein</fullName>
    </recommendedName>
</protein>
<feature type="domain" description="PA" evidence="3">
    <location>
        <begin position="45"/>
        <end position="112"/>
    </location>
</feature>
<dbReference type="InterPro" id="IPR003137">
    <property type="entry name" value="PA_domain"/>
</dbReference>
<dbReference type="InterPro" id="IPR007369">
    <property type="entry name" value="Peptidase_A22B_SPP"/>
</dbReference>
<dbReference type="GO" id="GO:0033619">
    <property type="term" value="P:membrane protein proteolysis"/>
    <property type="evidence" value="ECO:0007669"/>
    <property type="project" value="TreeGrafter"/>
</dbReference>
<dbReference type="PANTHER" id="PTHR12174">
    <property type="entry name" value="SIGNAL PEPTIDE PEPTIDASE"/>
    <property type="match status" value="1"/>
</dbReference>
<dbReference type="Proteomes" id="UP000585474">
    <property type="component" value="Unassembled WGS sequence"/>
</dbReference>